<accession>A0A1G4JT30</accession>
<dbReference type="GO" id="GO:0044614">
    <property type="term" value="C:nuclear pore cytoplasmic filaments"/>
    <property type="evidence" value="ECO:0007669"/>
    <property type="project" value="EnsemblFungi"/>
</dbReference>
<evidence type="ECO:0000256" key="2">
    <source>
        <dbReference type="ARBA" id="ARBA00022553"/>
    </source>
</evidence>
<protein>
    <recommendedName>
        <fullName evidence="5">Nuclear mRNA export factor</fullName>
    </recommendedName>
</protein>
<evidence type="ECO:0000256" key="5">
    <source>
        <dbReference type="PIRNR" id="PIRNR037320"/>
    </source>
</evidence>
<dbReference type="GO" id="GO:0006611">
    <property type="term" value="P:protein export from nucleus"/>
    <property type="evidence" value="ECO:0007669"/>
    <property type="project" value="EnsemblFungi"/>
</dbReference>
<dbReference type="GO" id="GO:0071028">
    <property type="term" value="P:nuclear mRNA surveillance"/>
    <property type="evidence" value="ECO:0007669"/>
    <property type="project" value="EnsemblFungi"/>
</dbReference>
<keyword evidence="3 5" id="KW-0539">Nucleus</keyword>
<dbReference type="Pfam" id="PF03399">
    <property type="entry name" value="SAC3_GANP"/>
    <property type="match status" value="1"/>
</dbReference>
<evidence type="ECO:0000256" key="3">
    <source>
        <dbReference type="ARBA" id="ARBA00023242"/>
    </source>
</evidence>
<dbReference type="Gene3D" id="6.10.250.2880">
    <property type="match status" value="1"/>
</dbReference>
<dbReference type="InterPro" id="IPR017173">
    <property type="entry name" value="Sac3"/>
</dbReference>
<dbReference type="STRING" id="1266660.A0A1G4JT30"/>
<feature type="region of interest" description="Disordered" evidence="6">
    <location>
        <begin position="529"/>
        <end position="631"/>
    </location>
</feature>
<feature type="domain" description="SAC3 helical" evidence="8">
    <location>
        <begin position="682"/>
        <end position="750"/>
    </location>
</feature>
<feature type="compositionally biased region" description="Basic residues" evidence="6">
    <location>
        <begin position="30"/>
        <end position="44"/>
    </location>
</feature>
<feature type="compositionally biased region" description="Polar residues" evidence="6">
    <location>
        <begin position="544"/>
        <end position="561"/>
    </location>
</feature>
<dbReference type="GO" id="GO:0006406">
    <property type="term" value="P:mRNA export from nucleus"/>
    <property type="evidence" value="ECO:0007669"/>
    <property type="project" value="UniProtKB-UniRule"/>
</dbReference>
<keyword evidence="2" id="KW-0597">Phosphoprotein</keyword>
<evidence type="ECO:0000313" key="9">
    <source>
        <dbReference type="EMBL" id="SCU94045.1"/>
    </source>
</evidence>
<dbReference type="FunFam" id="1.25.40.990:FF:000008">
    <property type="entry name" value="Nuclear mRNA export protein SAC3"/>
    <property type="match status" value="1"/>
</dbReference>
<feature type="domain" description="SAC3/GANP/THP3 conserved" evidence="7">
    <location>
        <begin position="191"/>
        <end position="489"/>
    </location>
</feature>
<comment type="similarity">
    <text evidence="4 5">Belongs to the SAC3 family.</text>
</comment>
<evidence type="ECO:0000256" key="1">
    <source>
        <dbReference type="ARBA" id="ARBA00004259"/>
    </source>
</evidence>
<feature type="region of interest" description="Disordered" evidence="6">
    <location>
        <begin position="1"/>
        <end position="62"/>
    </location>
</feature>
<sequence>MSFAVGAPTPSPNFSFFSNSQSSGSERGPNRRPKGNRFKGRNHQKQVNAPSSTVTNIHLPPTQTKRTSSAIIVNDVIAKVDNTGMLTSLSPEALGFKPISHEPRSTPKYLIQQRPCLRPRCYAQDSWDRENQQQMLKKERTIADATELWETLKKMREVERRVMEDKELVDRADFAKDLNDAIEFQGTCQDMCPIFERARRSVENNVVRYEKDDERSRTISRQKALKVFARPAAAAAPPLPSDVRPPQVLVRTLDYIVDNILPKLPDCEGFLWDRMRSIRQDFTYQNYSGPEAIDCNERIVRIHLLILHVTARSDVEYSLQQELEQLHKALITLSEIYDEVRASGGQAPNEAEFRAYSLLSRIRDPEYDKMAQSLPKPIFDNSLVQLALCFRRIVSNSTYSERGHIKTENGLNLYQRFFELLKSNRVPFLMSSFLEVYLNEVRFYALKSLAHALNKKHKPVPVSFIREHLMFNDEDEVIKLCEHYSVEVSAEGIKLSTLTHHSHIIPEATPLKQSYLRVVDGKLLQSTPQALINSGKPNVDTIPSGDSSEQPQTQFNENYRSTAREEVSESPSNSSKSIQHLSQVSKLETSPKVDFANMTDNLARNVEATKQSKEDNKETNQNAKVEKAYETNIQEKIDEQRRIKETREREIFVKEPADVSGTDANLEKADDKIKERIEASKWVADKIIRNVVHEQTSLIAKEQLRKRSRKVEQLQQLTNELYQAFLHEKLYLTALQTQAEIAHDTTCLRHGWKLWRGGCTRRRDQLEKKRLHMEEIAKVSRQLGVPDFKRLKVDATPTSNFSFIMPLSSQRDIVHTPVTNEKSHFKTPLRKNPAVWEVLDLEKLYLEPIVNNACRTVSEKAKQSKEALKFNISLYARNWDSISARWLLSKFGLQNSTSRSLLSKRQGLSLEIRHVAHEFSPKDFESLQLLVFNSGVTENDIFDLEMKLKQDGEKLIELAHGVALNTNYRFSIMVVYWESTENPLTSEEISRALKLTKMSKIFASALETVEVIKLTGDDPHVALQRNLSKIAKCCSLNLTERGIYNASLRNRNSQASSVTSIRYQSSRELDSKLRRALEQETRKYEQERNKPTNTYAYLQSHVAASPRVRKRKLPVLLSDSHRNKFKTPLAVRPFIKRSTSGSSSSIPTSEPSHLAVKVRLDGHFTLADPGVSWTTPLPSRTKHEPMSASRLATCNTSGISNVTFESPISTPSERLLPANAASTSTTTDQQETSDSVLELKHLIASVKKSLNKY</sequence>
<evidence type="ECO:0000259" key="7">
    <source>
        <dbReference type="Pfam" id="PF03399"/>
    </source>
</evidence>
<dbReference type="GO" id="GO:0000973">
    <property type="term" value="P:post-transcriptional tethering of RNA polymerase II gene DNA at nuclear periphery"/>
    <property type="evidence" value="ECO:0007669"/>
    <property type="project" value="EnsemblFungi"/>
</dbReference>
<dbReference type="EMBL" id="LT598457">
    <property type="protein sequence ID" value="SCU94045.1"/>
    <property type="molecule type" value="Genomic_DNA"/>
</dbReference>
<evidence type="ECO:0000256" key="6">
    <source>
        <dbReference type="SAM" id="MobiDB-lite"/>
    </source>
</evidence>
<dbReference type="GO" id="GO:0031124">
    <property type="term" value="P:mRNA 3'-end processing"/>
    <property type="evidence" value="ECO:0007669"/>
    <property type="project" value="EnsemblFungi"/>
</dbReference>
<dbReference type="GO" id="GO:0042274">
    <property type="term" value="P:ribosomal small subunit biogenesis"/>
    <property type="evidence" value="ECO:0007669"/>
    <property type="project" value="UniProtKB-UniRule"/>
</dbReference>
<dbReference type="GO" id="GO:0006283">
    <property type="term" value="P:transcription-coupled nucleotide-excision repair"/>
    <property type="evidence" value="ECO:0007669"/>
    <property type="project" value="EnsemblFungi"/>
</dbReference>
<dbReference type="Proteomes" id="UP000190274">
    <property type="component" value="Chromosome G"/>
</dbReference>
<feature type="compositionally biased region" description="Polar residues" evidence="6">
    <location>
        <begin position="45"/>
        <end position="62"/>
    </location>
</feature>
<comment type="subcellular location">
    <subcellularLocation>
        <location evidence="1 5">Nucleus envelope</location>
    </subcellularLocation>
</comment>
<feature type="compositionally biased region" description="Polar residues" evidence="6">
    <location>
        <begin position="578"/>
        <end position="588"/>
    </location>
</feature>
<dbReference type="GO" id="GO:0000278">
    <property type="term" value="P:mitotic cell cycle"/>
    <property type="evidence" value="ECO:0007669"/>
    <property type="project" value="EnsemblFungi"/>
</dbReference>
<evidence type="ECO:0000259" key="8">
    <source>
        <dbReference type="Pfam" id="PF12209"/>
    </source>
</evidence>
<dbReference type="InterPro" id="IPR005062">
    <property type="entry name" value="SAC3/GANP/THP3_conserved"/>
</dbReference>
<dbReference type="GO" id="GO:0030029">
    <property type="term" value="P:actin filament-based process"/>
    <property type="evidence" value="ECO:0007669"/>
    <property type="project" value="EnsemblFungi"/>
</dbReference>
<dbReference type="InterPro" id="IPR024293">
    <property type="entry name" value="SAC3_helical"/>
</dbReference>
<dbReference type="PANTHER" id="PTHR12436:SF3">
    <property type="entry name" value="GERMINAL-CENTER ASSOCIATED NUCLEAR PROTEIN"/>
    <property type="match status" value="1"/>
</dbReference>
<dbReference type="OrthoDB" id="264795at2759"/>
<dbReference type="AlphaFoldDB" id="A0A1G4JT30"/>
<proteinExistence type="inferred from homology"/>
<dbReference type="GO" id="GO:0005737">
    <property type="term" value="C:cytoplasm"/>
    <property type="evidence" value="ECO:0007669"/>
    <property type="project" value="TreeGrafter"/>
</dbReference>
<organism evidence="9 10">
    <name type="scientific">Lachancea dasiensis</name>
    <dbReference type="NCBI Taxonomy" id="1072105"/>
    <lineage>
        <taxon>Eukaryota</taxon>
        <taxon>Fungi</taxon>
        <taxon>Dikarya</taxon>
        <taxon>Ascomycota</taxon>
        <taxon>Saccharomycotina</taxon>
        <taxon>Saccharomycetes</taxon>
        <taxon>Saccharomycetales</taxon>
        <taxon>Saccharomycetaceae</taxon>
        <taxon>Lachancea</taxon>
    </lineage>
</organism>
<dbReference type="Pfam" id="PF12209">
    <property type="entry name" value="SAC3"/>
    <property type="match status" value="1"/>
</dbReference>
<dbReference type="GO" id="GO:0070390">
    <property type="term" value="C:transcription export complex 2"/>
    <property type="evidence" value="ECO:0007669"/>
    <property type="project" value="UniProtKB-UniRule"/>
</dbReference>
<dbReference type="Gene3D" id="1.25.40.990">
    <property type="match status" value="1"/>
</dbReference>
<dbReference type="InterPro" id="IPR045107">
    <property type="entry name" value="SAC3/GANP/THP3"/>
</dbReference>
<evidence type="ECO:0000256" key="4">
    <source>
        <dbReference type="ARBA" id="ARBA00038443"/>
    </source>
</evidence>
<evidence type="ECO:0000313" key="10">
    <source>
        <dbReference type="Proteomes" id="UP000190274"/>
    </source>
</evidence>
<dbReference type="PIRSF" id="PIRSF037320">
    <property type="entry name" value="mRNA_export_factor_Sac3"/>
    <property type="match status" value="1"/>
</dbReference>
<name>A0A1G4JT30_9SACH</name>
<dbReference type="PANTHER" id="PTHR12436">
    <property type="entry name" value="80 KDA MCM3-ASSOCIATED PROTEIN"/>
    <property type="match status" value="1"/>
</dbReference>
<reference evidence="10" key="1">
    <citation type="submission" date="2016-03" db="EMBL/GenBank/DDBJ databases">
        <authorList>
            <person name="Devillers H."/>
        </authorList>
    </citation>
    <scope>NUCLEOTIDE SEQUENCE [LARGE SCALE GENOMIC DNA]</scope>
</reference>
<keyword evidence="10" id="KW-1185">Reference proteome</keyword>
<feature type="compositionally biased region" description="Low complexity" evidence="6">
    <location>
        <begin position="12"/>
        <end position="25"/>
    </location>
</feature>
<gene>
    <name evidence="9" type="ORF">LADA_0G06194G</name>
</gene>
<feature type="compositionally biased region" description="Basic and acidic residues" evidence="6">
    <location>
        <begin position="610"/>
        <end position="631"/>
    </location>
</feature>